<dbReference type="Pfam" id="PF03682">
    <property type="entry name" value="UPF0158"/>
    <property type="match status" value="1"/>
</dbReference>
<evidence type="ECO:0000313" key="1">
    <source>
        <dbReference type="EMBL" id="KXL53902.1"/>
    </source>
</evidence>
<comment type="caution">
    <text evidence="1">The sequence shown here is derived from an EMBL/GenBank/DDBJ whole genome shotgun (WGS) entry which is preliminary data.</text>
</comment>
<evidence type="ECO:0000313" key="2">
    <source>
        <dbReference type="Proteomes" id="UP000070539"/>
    </source>
</evidence>
<protein>
    <submittedName>
        <fullName evidence="1">Uncharacterized protein</fullName>
    </submittedName>
</protein>
<proteinExistence type="predicted"/>
<sequence>MKVKLNDVLEALDFVDDETQYYYNMKTEQVVMLLMDGMNDEEDAELRDDIDENYEDYIVLPGKYEINEYAMMENFIDELNAVDKQDRLYSAIRSKGAFRRFKDSLFDLGLEKNWYQFRDDAYLKIATKWCEKNNIEMI</sequence>
<organism evidence="1 2">
    <name type="scientific">Anaerotignum neopropionicum</name>
    <dbReference type="NCBI Taxonomy" id="36847"/>
    <lineage>
        <taxon>Bacteria</taxon>
        <taxon>Bacillati</taxon>
        <taxon>Bacillota</taxon>
        <taxon>Clostridia</taxon>
        <taxon>Lachnospirales</taxon>
        <taxon>Anaerotignaceae</taxon>
        <taxon>Anaerotignum</taxon>
    </lineage>
</organism>
<reference evidence="1 2" key="1">
    <citation type="submission" date="2016-01" db="EMBL/GenBank/DDBJ databases">
        <title>Genome sequence of Clostridium neopropionicum X4, DSM-3847.</title>
        <authorList>
            <person name="Poehlein A."/>
            <person name="Beck M.H."/>
            <person name="Bengelsdorf F.R."/>
            <person name="Daniel R."/>
            <person name="Duerre P."/>
        </authorList>
    </citation>
    <scope>NUCLEOTIDE SEQUENCE [LARGE SCALE GENOMIC DNA]</scope>
    <source>
        <strain evidence="1 2">DSM-3847</strain>
    </source>
</reference>
<keyword evidence="2" id="KW-1185">Reference proteome</keyword>
<dbReference type="OrthoDB" id="48384at2"/>
<name>A0A136WH96_9FIRM</name>
<dbReference type="InterPro" id="IPR005361">
    <property type="entry name" value="UPF0158"/>
</dbReference>
<dbReference type="RefSeq" id="WP_066085733.1">
    <property type="nucleotide sequence ID" value="NZ_LRVM01000002.1"/>
</dbReference>
<dbReference type="STRING" id="36847.CLNEO_11280"/>
<dbReference type="Proteomes" id="UP000070539">
    <property type="component" value="Unassembled WGS sequence"/>
</dbReference>
<accession>A0A136WH96</accession>
<dbReference type="AlphaFoldDB" id="A0A136WH96"/>
<gene>
    <name evidence="1" type="ORF">CLNEO_11280</name>
</gene>
<dbReference type="EMBL" id="LRVM01000002">
    <property type="protein sequence ID" value="KXL53902.1"/>
    <property type="molecule type" value="Genomic_DNA"/>
</dbReference>